<reference evidence="1" key="1">
    <citation type="submission" date="2023-10" db="EMBL/GenBank/DDBJ databases">
        <title>Amphibacter perezi, gen. nov., sp. nov. a novel taxa of the family Comamonadaceae, class Betaproteobacteria isolated from the skin microbiota of Pelophylax perezi from different populations.</title>
        <authorList>
            <person name="Costa S."/>
            <person name="Proenca D.N."/>
            <person name="Lopes I."/>
            <person name="Morais P.V."/>
        </authorList>
    </citation>
    <scope>NUCLEOTIDE SEQUENCE</scope>
    <source>
        <strain evidence="1">SL12-8</strain>
    </source>
</reference>
<protein>
    <submittedName>
        <fullName evidence="1">Uncharacterized protein</fullName>
    </submittedName>
</protein>
<comment type="caution">
    <text evidence="1">The sequence shown here is derived from an EMBL/GenBank/DDBJ whole genome shotgun (WGS) entry which is preliminary data.</text>
</comment>
<sequence>MNILSKTLVAGLGCVLCGLVMAQPSGGFSLLRNKNTGHEACGQVPFSPDWLIKAGPFKDQDCKIPEEPQVKQSNLPASPLDLPGAAGPATPAAQVKR</sequence>
<proteinExistence type="predicted"/>
<name>A0ACC6P096_9BURK</name>
<accession>A0ACC6P096</accession>
<evidence type="ECO:0000313" key="2">
    <source>
        <dbReference type="Proteomes" id="UP001364695"/>
    </source>
</evidence>
<evidence type="ECO:0000313" key="1">
    <source>
        <dbReference type="EMBL" id="MEJ7137665.1"/>
    </source>
</evidence>
<gene>
    <name evidence="1" type="ORF">RV045_04365</name>
</gene>
<keyword evidence="2" id="KW-1185">Reference proteome</keyword>
<dbReference type="Proteomes" id="UP001364695">
    <property type="component" value="Unassembled WGS sequence"/>
</dbReference>
<dbReference type="EMBL" id="JAWDIE010000005">
    <property type="protein sequence ID" value="MEJ7137665.1"/>
    <property type="molecule type" value="Genomic_DNA"/>
</dbReference>
<organism evidence="1 2">
    <name type="scientific">Amphibiibacter pelophylacis</name>
    <dbReference type="NCBI Taxonomy" id="1799477"/>
    <lineage>
        <taxon>Bacteria</taxon>
        <taxon>Pseudomonadati</taxon>
        <taxon>Pseudomonadota</taxon>
        <taxon>Betaproteobacteria</taxon>
        <taxon>Burkholderiales</taxon>
        <taxon>Sphaerotilaceae</taxon>
        <taxon>Amphibiibacter</taxon>
    </lineage>
</organism>